<dbReference type="RefSeq" id="XP_044554838.1">
    <property type="nucleotide sequence ID" value="XM_044699718.1"/>
</dbReference>
<protein>
    <submittedName>
        <fullName evidence="1">Uncharacterized protein</fullName>
    </submittedName>
</protein>
<reference evidence="1 2" key="1">
    <citation type="journal article" date="2018" name="BMC Genomics">
        <title>The genome of Naegleria lovaniensis, the basis for a comparative approach to unravel pathogenicity factors of the human pathogenic amoeba N. fowleri.</title>
        <authorList>
            <person name="Liechti N."/>
            <person name="Schurch N."/>
            <person name="Bruggmann R."/>
            <person name="Wittwer M."/>
        </authorList>
    </citation>
    <scope>NUCLEOTIDE SEQUENCE [LARGE SCALE GENOMIC DNA]</scope>
    <source>
        <strain evidence="1 2">ATCC 30569</strain>
    </source>
</reference>
<evidence type="ECO:0000313" key="1">
    <source>
        <dbReference type="EMBL" id="KAG2392944.1"/>
    </source>
</evidence>
<evidence type="ECO:0000313" key="2">
    <source>
        <dbReference type="Proteomes" id="UP000816034"/>
    </source>
</evidence>
<proteinExistence type="predicted"/>
<organism evidence="1 2">
    <name type="scientific">Naegleria lovaniensis</name>
    <name type="common">Amoeba</name>
    <dbReference type="NCBI Taxonomy" id="51637"/>
    <lineage>
        <taxon>Eukaryota</taxon>
        <taxon>Discoba</taxon>
        <taxon>Heterolobosea</taxon>
        <taxon>Tetramitia</taxon>
        <taxon>Eutetramitia</taxon>
        <taxon>Vahlkampfiidae</taxon>
        <taxon>Naegleria</taxon>
    </lineage>
</organism>
<gene>
    <name evidence="1" type="ORF">C9374_009521</name>
</gene>
<name>A0AA88H3G2_NAELO</name>
<dbReference type="Proteomes" id="UP000816034">
    <property type="component" value="Unassembled WGS sequence"/>
</dbReference>
<comment type="caution">
    <text evidence="1">The sequence shown here is derived from an EMBL/GenBank/DDBJ whole genome shotgun (WGS) entry which is preliminary data.</text>
</comment>
<dbReference type="EMBL" id="PYSW02000003">
    <property type="protein sequence ID" value="KAG2392944.1"/>
    <property type="molecule type" value="Genomic_DNA"/>
</dbReference>
<keyword evidence="2" id="KW-1185">Reference proteome</keyword>
<sequence length="558" mass="65018">MKNFGYQQSTTQRRLEHLIRHLSSDRNSSTIVEKSMDVLRFNSIHIQDQHQVVRNSSRDEKLLLLQHAKQLFKQDSKQVIPNENDNNANEDVSDGTGPFVRLFDHFGIYLPLPLDLAQVKTQPNDFQFSLFHLNIPEISENETQASAEGLISKIQHFTFTQIQETSMGYVISVYINLLKGNYETVLEQIQHIKVRLKTKPDYVLIYLESLCRFLLQEYDTALLLCDNCINIMLNGTNMIENEENPNKFLIHISKSLTETPQHIRIQPLVLYSWILFHLYEFSHAEKVLVTCCEEIFPFNAEAHFNYSQLLAAIHGCSNQVAKWNLDEEIFEKMNSHMKQCIELYIHEDISVPNTTNVVSPKQSSNLPQSPYYSLFKYWNYYLHFLSHCPNNSTLLDHNLQFIENFVYKSLLEWYGIDYKQLLDDKISTSPTSTLINNKKKSNTLQNSILHPIDLAFLLVACARCYALNCLRNQDEENFKAVQSMQDVGISKAQRLYRIASNLELIAYTQFNHKSTNSDDSPKHVSLVFYCKRLACTELFSISREFNNFKHRFLLDHVQ</sequence>
<accession>A0AA88H3G2</accession>
<dbReference type="AlphaFoldDB" id="A0AA88H3G2"/>
<dbReference type="GeneID" id="68101975"/>